<feature type="compositionally biased region" description="Basic and acidic residues" evidence="7">
    <location>
        <begin position="538"/>
        <end position="557"/>
    </location>
</feature>
<keyword evidence="2" id="KW-0678">Repressor</keyword>
<dbReference type="GO" id="GO:0003677">
    <property type="term" value="F:DNA binding"/>
    <property type="evidence" value="ECO:0007669"/>
    <property type="project" value="UniProtKB-KW"/>
</dbReference>
<dbReference type="PANTHER" id="PTHR13392:SF13">
    <property type="entry name" value="AXH DOMAIN-CONTAINING PROTEIN"/>
    <property type="match status" value="1"/>
</dbReference>
<keyword evidence="5" id="KW-0804">Transcription</keyword>
<comment type="subcellular location">
    <subcellularLocation>
        <location evidence="1">Nucleus</location>
    </subcellularLocation>
</comment>
<keyword evidence="4" id="KW-0238">DNA-binding</keyword>
<evidence type="ECO:0000256" key="7">
    <source>
        <dbReference type="SAM" id="MobiDB-lite"/>
    </source>
</evidence>
<evidence type="ECO:0000256" key="6">
    <source>
        <dbReference type="ARBA" id="ARBA00023242"/>
    </source>
</evidence>
<reference evidence="9" key="1">
    <citation type="submission" date="2021-05" db="EMBL/GenBank/DDBJ databases">
        <authorList>
            <person name="Alioto T."/>
            <person name="Alioto T."/>
            <person name="Gomez Garrido J."/>
        </authorList>
    </citation>
    <scope>NUCLEOTIDE SEQUENCE</scope>
</reference>
<dbReference type="SMART" id="SM00536">
    <property type="entry name" value="AXH"/>
    <property type="match status" value="1"/>
</dbReference>
<evidence type="ECO:0000313" key="9">
    <source>
        <dbReference type="EMBL" id="CAG6764773.1"/>
    </source>
</evidence>
<keyword evidence="6" id="KW-0539">Nucleus</keyword>
<dbReference type="InterPro" id="IPR043404">
    <property type="entry name" value="ATAXIN1-like"/>
</dbReference>
<dbReference type="GO" id="GO:0005634">
    <property type="term" value="C:nucleus"/>
    <property type="evidence" value="ECO:0007669"/>
    <property type="project" value="UniProtKB-SubCell"/>
</dbReference>
<dbReference type="SUPFAM" id="SSF102031">
    <property type="entry name" value="AXH domain"/>
    <property type="match status" value="1"/>
</dbReference>
<evidence type="ECO:0000256" key="1">
    <source>
        <dbReference type="ARBA" id="ARBA00004123"/>
    </source>
</evidence>
<organism evidence="9">
    <name type="scientific">Cacopsylla melanoneura</name>
    <dbReference type="NCBI Taxonomy" id="428564"/>
    <lineage>
        <taxon>Eukaryota</taxon>
        <taxon>Metazoa</taxon>
        <taxon>Ecdysozoa</taxon>
        <taxon>Arthropoda</taxon>
        <taxon>Hexapoda</taxon>
        <taxon>Insecta</taxon>
        <taxon>Pterygota</taxon>
        <taxon>Neoptera</taxon>
        <taxon>Paraneoptera</taxon>
        <taxon>Hemiptera</taxon>
        <taxon>Sternorrhyncha</taxon>
        <taxon>Psylloidea</taxon>
        <taxon>Psyllidae</taxon>
        <taxon>Psyllinae</taxon>
        <taxon>Cacopsylla</taxon>
    </lineage>
</organism>
<protein>
    <submittedName>
        <fullName evidence="9">Ataxin-1</fullName>
    </submittedName>
</protein>
<evidence type="ECO:0000256" key="4">
    <source>
        <dbReference type="ARBA" id="ARBA00023125"/>
    </source>
</evidence>
<feature type="compositionally biased region" description="Polar residues" evidence="7">
    <location>
        <begin position="579"/>
        <end position="622"/>
    </location>
</feature>
<dbReference type="PROSITE" id="PS51148">
    <property type="entry name" value="AXH"/>
    <property type="match status" value="1"/>
</dbReference>
<evidence type="ECO:0000256" key="3">
    <source>
        <dbReference type="ARBA" id="ARBA00023015"/>
    </source>
</evidence>
<feature type="compositionally biased region" description="Polar residues" evidence="7">
    <location>
        <begin position="282"/>
        <end position="327"/>
    </location>
</feature>
<feature type="region of interest" description="Disordered" evidence="7">
    <location>
        <begin position="1"/>
        <end position="29"/>
    </location>
</feature>
<evidence type="ECO:0000256" key="5">
    <source>
        <dbReference type="ARBA" id="ARBA00023163"/>
    </source>
</evidence>
<feature type="region of interest" description="Disordered" evidence="7">
    <location>
        <begin position="182"/>
        <end position="266"/>
    </location>
</feature>
<feature type="compositionally biased region" description="Polar residues" evidence="7">
    <location>
        <begin position="223"/>
        <end position="253"/>
    </location>
</feature>
<feature type="compositionally biased region" description="Polar residues" evidence="7">
    <location>
        <begin position="518"/>
        <end position="534"/>
    </location>
</feature>
<dbReference type="InterPro" id="IPR003652">
    <property type="entry name" value="Ataxin_AXH_dom"/>
</dbReference>
<evidence type="ECO:0000256" key="2">
    <source>
        <dbReference type="ARBA" id="ARBA00022491"/>
    </source>
</evidence>
<dbReference type="EMBL" id="HBUF01566546">
    <property type="protein sequence ID" value="CAG6764773.1"/>
    <property type="molecule type" value="Transcribed_RNA"/>
</dbReference>
<feature type="region of interest" description="Disordered" evidence="7">
    <location>
        <begin position="282"/>
        <end position="354"/>
    </location>
</feature>
<dbReference type="GO" id="GO:0003723">
    <property type="term" value="F:RNA binding"/>
    <property type="evidence" value="ECO:0007669"/>
    <property type="project" value="InterPro"/>
</dbReference>
<dbReference type="GO" id="GO:0006355">
    <property type="term" value="P:regulation of DNA-templated transcription"/>
    <property type="evidence" value="ECO:0007669"/>
    <property type="project" value="InterPro"/>
</dbReference>
<accession>A0A8D9ESH6</accession>
<sequence>MQSHTLLESQHPPSNEPLNGLTAPRMGPVPEFLRPLPVLSSSNSNTTLKYKKAAINRINQELDNKYNGYNENGELATSDRHDENNQFNSKLPSGNSVYPKHFASMQGPYGMVNKNFLKKDSEVTEDEVKGRGRFLSSDLLNNNTSDKVNSSQVNYSGQFQANFIGHLNNSYLHRHGNVPVSQPPINVPSSQPGTYYNGVRVNGFNGNSESRESNSPSNRNSPQRPTNTPSPQEREQNQTPYFSTNQEASQAEQGGNRKFKVPTSKVPKESLLKYRILHKNNQRNVTHITPTSSLNESSVPSLTSQDNPSSTPSQTQNTPGLTQTSSRNGSPCDNSNSSNPSFSPGNPTFSVDTTSHNVHFKRPAASSEISTTNALSSTTVNGVQESVNGVINSDIKPNHFSKGVLIKLENGLIKHLEDLKTEDFVSSAENSTRHRLEPSTVLKIEEKPDSSSIVLTLCYGEKRHQVEYESMMEQPYYVINKGWCSFNPNKTHNKYGLVCKQLNVGDTCISLCQKNLSANTTAPQSPNKPTSQSKTSKRKELEKHFNLLSSKDRELNERKRRRWSAPDQINEKTNKKTNAKQPKLNNSANNGETCQQGDGDTTSTNQQQGNVASLPTSTNNNIQNGAVSELRTINTPPSSYQQSVPNGNCLISQQPNGKGLIPANSYYQYSNASVSSSSSVVNSHQFPPASIPVSHLNYVTNPSATTPTHLITRPIVSHLPLSSTSTLAMSTSSPATNFSISTLSTPASSKHVEGLLPYGGGGASSKISYLPHPPSLPGMPPTGGPSSNFSTPNYASSNFINGTPISINGTPISSIVYSRNGNYPIPSSGLKYSAPVSGCGSGGKNSFSNVDRLAKSANAPVGVSGGAVDFSKYSTQK</sequence>
<dbReference type="Pfam" id="PF08517">
    <property type="entry name" value="AXH"/>
    <property type="match status" value="1"/>
</dbReference>
<feature type="domain" description="AXH" evidence="8">
    <location>
        <begin position="388"/>
        <end position="519"/>
    </location>
</feature>
<feature type="region of interest" description="Disordered" evidence="7">
    <location>
        <begin position="518"/>
        <end position="622"/>
    </location>
</feature>
<name>A0A8D9ESH6_9HEMI</name>
<dbReference type="AlphaFoldDB" id="A0A8D9ESH6"/>
<proteinExistence type="predicted"/>
<dbReference type="InterPro" id="IPR036096">
    <property type="entry name" value="Ataxin_AXH_dom_sf"/>
</dbReference>
<feature type="compositionally biased region" description="Polar residues" evidence="7">
    <location>
        <begin position="1"/>
        <end position="17"/>
    </location>
</feature>
<dbReference type="PANTHER" id="PTHR13392">
    <property type="entry name" value="ATAXIN 1"/>
    <property type="match status" value="1"/>
</dbReference>
<evidence type="ECO:0000259" key="8">
    <source>
        <dbReference type="PROSITE" id="PS51148"/>
    </source>
</evidence>
<feature type="compositionally biased region" description="Low complexity" evidence="7">
    <location>
        <begin position="328"/>
        <end position="350"/>
    </location>
</feature>
<keyword evidence="3" id="KW-0805">Transcription regulation</keyword>
<feature type="compositionally biased region" description="Low complexity" evidence="7">
    <location>
        <begin position="202"/>
        <end position="222"/>
    </location>
</feature>